<reference evidence="1 2" key="2">
    <citation type="journal article" date="2019" name="G3 (Bethesda)">
        <title>Hybrid Assembly of the Genome of the Entomopathogenic Nematode Steinernema carpocapsae Identifies the X-Chromosome.</title>
        <authorList>
            <person name="Serra L."/>
            <person name="Macchietto M."/>
            <person name="Macias-Munoz A."/>
            <person name="McGill C.J."/>
            <person name="Rodriguez I.M."/>
            <person name="Rodriguez B."/>
            <person name="Murad R."/>
            <person name="Mortazavi A."/>
        </authorList>
    </citation>
    <scope>NUCLEOTIDE SEQUENCE [LARGE SCALE GENOMIC DNA]</scope>
    <source>
        <strain evidence="1 2">ALL</strain>
    </source>
</reference>
<protein>
    <submittedName>
        <fullName evidence="1">Uncharacterized protein</fullName>
    </submittedName>
</protein>
<comment type="caution">
    <text evidence="1">The sequence shown here is derived from an EMBL/GenBank/DDBJ whole genome shotgun (WGS) entry which is preliminary data.</text>
</comment>
<reference evidence="1 2" key="1">
    <citation type="journal article" date="2015" name="Genome Biol.">
        <title>Comparative genomics of Steinernema reveals deeply conserved gene regulatory networks.</title>
        <authorList>
            <person name="Dillman A.R."/>
            <person name="Macchietto M."/>
            <person name="Porter C.F."/>
            <person name="Rogers A."/>
            <person name="Williams B."/>
            <person name="Antoshechkin I."/>
            <person name="Lee M.M."/>
            <person name="Goodwin Z."/>
            <person name="Lu X."/>
            <person name="Lewis E.E."/>
            <person name="Goodrich-Blair H."/>
            <person name="Stock S.P."/>
            <person name="Adams B.J."/>
            <person name="Sternberg P.W."/>
            <person name="Mortazavi A."/>
        </authorList>
    </citation>
    <scope>NUCLEOTIDE SEQUENCE [LARGE SCALE GENOMIC DNA]</scope>
    <source>
        <strain evidence="1 2">ALL</strain>
    </source>
</reference>
<keyword evidence="2" id="KW-1185">Reference proteome</keyword>
<accession>A0A4U5M7I5</accession>
<name>A0A4U5M7I5_STECR</name>
<dbReference type="Proteomes" id="UP000298663">
    <property type="component" value="Unassembled WGS sequence"/>
</dbReference>
<evidence type="ECO:0000313" key="2">
    <source>
        <dbReference type="Proteomes" id="UP000298663"/>
    </source>
</evidence>
<dbReference type="EMBL" id="AZBU02000009">
    <property type="protein sequence ID" value="TKR64868.1"/>
    <property type="molecule type" value="Genomic_DNA"/>
</dbReference>
<dbReference type="AlphaFoldDB" id="A0A4U5M7I5"/>
<organism evidence="1 2">
    <name type="scientific">Steinernema carpocapsae</name>
    <name type="common">Entomopathogenic nematode</name>
    <dbReference type="NCBI Taxonomy" id="34508"/>
    <lineage>
        <taxon>Eukaryota</taxon>
        <taxon>Metazoa</taxon>
        <taxon>Ecdysozoa</taxon>
        <taxon>Nematoda</taxon>
        <taxon>Chromadorea</taxon>
        <taxon>Rhabditida</taxon>
        <taxon>Tylenchina</taxon>
        <taxon>Panagrolaimomorpha</taxon>
        <taxon>Strongyloidoidea</taxon>
        <taxon>Steinernematidae</taxon>
        <taxon>Steinernema</taxon>
    </lineage>
</organism>
<proteinExistence type="predicted"/>
<gene>
    <name evidence="1" type="ORF">L596_025345</name>
</gene>
<sequence>MKAKYSNVSTSVWASLHKTNFEVFRGEYRADNFFCLVYKWSYTNKYFLANKGSGTPQITVDNGGKAYWVYRASQSQSDYQANTAKLANFESKMGEYMTGPVDLNREHTMDDINWFFEMRIKPASDQPMAFFIPVSHYLQFADNMGYSGAYWPVNGNSNAVKPYTFDVRLCVWFLFWPTCDDFGNLFKVFIGL</sequence>
<evidence type="ECO:0000313" key="1">
    <source>
        <dbReference type="EMBL" id="TKR64868.1"/>
    </source>
</evidence>